<dbReference type="Gene3D" id="1.10.1000.11">
    <property type="entry name" value="Arf Nucleotide-binding Site Opener,domain 2"/>
    <property type="match status" value="1"/>
</dbReference>
<feature type="compositionally biased region" description="Low complexity" evidence="1">
    <location>
        <begin position="1652"/>
        <end position="1662"/>
    </location>
</feature>
<proteinExistence type="predicted"/>
<feature type="compositionally biased region" description="Low complexity" evidence="1">
    <location>
        <begin position="781"/>
        <end position="813"/>
    </location>
</feature>
<dbReference type="PROSITE" id="PS50190">
    <property type="entry name" value="SEC7"/>
    <property type="match status" value="1"/>
</dbReference>
<reference evidence="3 4" key="1">
    <citation type="journal article" date="2015" name="Biotechnol. Biofuels">
        <title>Enhanced degradation of softwood versus hardwood by the white-rot fungus Pycnoporus coccineus.</title>
        <authorList>
            <person name="Couturier M."/>
            <person name="Navarro D."/>
            <person name="Chevret D."/>
            <person name="Henrissat B."/>
            <person name="Piumi F."/>
            <person name="Ruiz-Duenas F.J."/>
            <person name="Martinez A.T."/>
            <person name="Grigoriev I.V."/>
            <person name="Riley R."/>
            <person name="Lipzen A."/>
            <person name="Berrin J.G."/>
            <person name="Master E.R."/>
            <person name="Rosso M.N."/>
        </authorList>
    </citation>
    <scope>NUCLEOTIDE SEQUENCE [LARGE SCALE GENOMIC DNA]</scope>
    <source>
        <strain evidence="3 4">BRFM310</strain>
    </source>
</reference>
<feature type="compositionally biased region" description="Acidic residues" evidence="1">
    <location>
        <begin position="569"/>
        <end position="597"/>
    </location>
</feature>
<feature type="compositionally biased region" description="Pro residues" evidence="1">
    <location>
        <begin position="1075"/>
        <end position="1084"/>
    </location>
</feature>
<feature type="region of interest" description="Disordered" evidence="1">
    <location>
        <begin position="316"/>
        <end position="469"/>
    </location>
</feature>
<dbReference type="InterPro" id="IPR000904">
    <property type="entry name" value="Sec7_dom"/>
</dbReference>
<dbReference type="SUPFAM" id="SSF50729">
    <property type="entry name" value="PH domain-like"/>
    <property type="match status" value="1"/>
</dbReference>
<feature type="compositionally biased region" description="Low complexity" evidence="1">
    <location>
        <begin position="167"/>
        <end position="179"/>
    </location>
</feature>
<dbReference type="STRING" id="1353009.A0A1Y2IDX0"/>
<dbReference type="InterPro" id="IPR035999">
    <property type="entry name" value="Sec7_dom_sf"/>
</dbReference>
<dbReference type="OrthoDB" id="430364at2759"/>
<dbReference type="InterPro" id="IPR023394">
    <property type="entry name" value="Sec7_C_sf"/>
</dbReference>
<dbReference type="GO" id="GO:0032012">
    <property type="term" value="P:regulation of ARF protein signal transduction"/>
    <property type="evidence" value="ECO:0007669"/>
    <property type="project" value="InterPro"/>
</dbReference>
<feature type="compositionally biased region" description="Basic residues" evidence="1">
    <location>
        <begin position="147"/>
        <end position="159"/>
    </location>
</feature>
<feature type="region of interest" description="Disordered" evidence="1">
    <location>
        <begin position="836"/>
        <end position="1123"/>
    </location>
</feature>
<dbReference type="Proteomes" id="UP000193067">
    <property type="component" value="Unassembled WGS sequence"/>
</dbReference>
<feature type="compositionally biased region" description="Basic and acidic residues" evidence="1">
    <location>
        <begin position="697"/>
        <end position="709"/>
    </location>
</feature>
<evidence type="ECO:0000313" key="4">
    <source>
        <dbReference type="Proteomes" id="UP000193067"/>
    </source>
</evidence>
<keyword evidence="4" id="KW-1185">Reference proteome</keyword>
<feature type="compositionally biased region" description="Basic residues" evidence="1">
    <location>
        <begin position="1683"/>
        <end position="1697"/>
    </location>
</feature>
<feature type="compositionally biased region" description="Polar residues" evidence="1">
    <location>
        <begin position="866"/>
        <end position="875"/>
    </location>
</feature>
<feature type="compositionally biased region" description="Low complexity" evidence="1">
    <location>
        <begin position="1085"/>
        <end position="1113"/>
    </location>
</feature>
<feature type="compositionally biased region" description="Low complexity" evidence="1">
    <location>
        <begin position="1"/>
        <end position="13"/>
    </location>
</feature>
<feature type="compositionally biased region" description="Polar residues" evidence="1">
    <location>
        <begin position="992"/>
        <end position="1001"/>
    </location>
</feature>
<feature type="compositionally biased region" description="Low complexity" evidence="1">
    <location>
        <begin position="953"/>
        <end position="969"/>
    </location>
</feature>
<feature type="compositionally biased region" description="Basic and acidic residues" evidence="1">
    <location>
        <begin position="604"/>
        <end position="616"/>
    </location>
</feature>
<feature type="region of interest" description="Disordered" evidence="1">
    <location>
        <begin position="1"/>
        <end position="212"/>
    </location>
</feature>
<feature type="region of interest" description="Disordered" evidence="1">
    <location>
        <begin position="522"/>
        <end position="813"/>
    </location>
</feature>
<feature type="compositionally biased region" description="Basic and acidic residues" evidence="1">
    <location>
        <begin position="49"/>
        <end position="73"/>
    </location>
</feature>
<feature type="compositionally biased region" description="Low complexity" evidence="1">
    <location>
        <begin position="720"/>
        <end position="729"/>
    </location>
</feature>
<evidence type="ECO:0000259" key="2">
    <source>
        <dbReference type="PROSITE" id="PS50190"/>
    </source>
</evidence>
<gene>
    <name evidence="3" type="ORF">PYCCODRAFT_1373281</name>
</gene>
<name>A0A1Y2IDX0_TRAC3</name>
<feature type="compositionally biased region" description="Polar residues" evidence="1">
    <location>
        <begin position="846"/>
        <end position="858"/>
    </location>
</feature>
<feature type="domain" description="SEC7" evidence="2">
    <location>
        <begin position="1236"/>
        <end position="1435"/>
    </location>
</feature>
<protein>
    <recommendedName>
        <fullName evidence="2">SEC7 domain-containing protein</fullName>
    </recommendedName>
</protein>
<accession>A0A1Y2IDX0</accession>
<dbReference type="SMART" id="SM00222">
    <property type="entry name" value="Sec7"/>
    <property type="match status" value="1"/>
</dbReference>
<evidence type="ECO:0000256" key="1">
    <source>
        <dbReference type="SAM" id="MobiDB-lite"/>
    </source>
</evidence>
<feature type="compositionally biased region" description="Polar residues" evidence="1">
    <location>
        <begin position="746"/>
        <end position="760"/>
    </location>
</feature>
<feature type="compositionally biased region" description="Low complexity" evidence="1">
    <location>
        <begin position="649"/>
        <end position="667"/>
    </location>
</feature>
<feature type="compositionally biased region" description="Polar residues" evidence="1">
    <location>
        <begin position="1008"/>
        <end position="1030"/>
    </location>
</feature>
<feature type="region of interest" description="Disordered" evidence="1">
    <location>
        <begin position="1652"/>
        <end position="1722"/>
    </location>
</feature>
<sequence>MDQPQPQSQSQSSAAEQRATAVAKLKRAASLPRMKDGRRPPMHVEAVSEGERSQSEERKDAEGQDGANERPDDGPNGTRTDNPPPSEGEGEVEVEVEASGGEPDGATESAANGRGDDDGEPQETPNGVAHADETAKTPVPADGTPSRSKRRSRSRTRSRGSRDMKGKAAAKQFAQASSATHTNDSSADEFSASAPGGEDPPPSPPLVSPVPSHFAAFQASQFLRSPLSPVAPLLYPGTTPPTPLPSLDEIQKSVGAGLFRSNSAGAARAMAMSKLTGEPVDLSFASQLPTPAQGGAKLMRNNTVAGGERMAARRAMLNRLGPRINAADGDQTSGGEETPLPAYTAAKKKRRRSRTRRSSSRASTVVDDREDREVLSTSARNTPLPPQSPAPHLFRATPEPPRPPSSASRLQSSDPERPSPRLPPNGDAPYNFETPLGHRGPVIEDEDDLPDRIPPRPPNLPTTPARNHRLVGLRLPHTSDAPSNASSDSAPTSAVAVPMFLSQNPSFRQDLFPASPFQTPLKEHVYPDDDGEQVLYNDTRSRSRLANATTFERGSEISWVAELVKEPPLNDDSDGEDEEMEDEVEQPEPGPVDEPETDGTGQRSSREFSPESERPSAPKPLIVDVETSPEMNAAHVPPSPASFTGLSAEAGGEQSQPEPEPESQPASPTYPLRMSVATPNQLDRAPSAAADYATDWDESRAESTPKRGEGGSISAWMKNTFTRTGSSSGRRSRTNSISARDRRYNTDSSVSRESGASLNSGKVEKGESAGNGIFAMQQAQAPVMQSTSSSTSMLSLAPQSAPPGGVSPVPPASSADLLKYADSKLFPFPALKQLEEQRNRARAMTPSASSPDMLSPTNGFPMEIMPSTSGSSGATTRLPDGGRERKLSHQASDSRLWSKFSQPLASAPSSSSHPDYFNIQPPVISPSASTSGSLGKLPTTRDGVKKWLNKFKSQSSTPSTPSVQVPQPVDTRPRIGKKPSLSDLLMQRENSDMSAQSWDSTISDKSRTPTNPTSAQRLGQPQPSPLQRQASEAAAEQGTMHSPRMGTRQDAEMSASTSGAASPPYVLSDHSSPGFPSPPDPPSSTTPDPQSSLDDFPTRSTSESFSSTMSSSHHSPDPPAQEPSVGAAILERFEEVLGRGSKSSLWPSAIDDPPRKLVLSSPVLQVANANTVKDRFLFLFTDILIIAKPIIQEHDALLDATKPNPMDRKFVIKSVVQLKDLRLSGDRDEARSKASSATANPMRHPAIRTFVQQFAKEPDHAISSLMNKAGPRDDVALGQLLFRAIDLDRARLGEFLARRSSKTALKAYVDSFGLTGLRIDKALRVFLQSIHIPAKAVSGHQHPLEYLLDSFASRWYEANATMVAYDKDLAVRLVRAIVQLNDVMHGGIAQEPGITGYPKRNVLARDFVEAFRRFDPRGLVSDDLLDKIYASIRREKLAQARHPASIAIQPDVVITVKRPLPPRLTYRMQSEPIILRIPQPDAHLTIQLFGQDLVFDPPVLSFAKSAEVSFRVTGTQLGSKTIIMWRAGPNALAYAGLPLSSPVVVERSFMRNTFQVAFVNHTGLKRRYMFSVDDPLIRHQWMVSLKRQVDIATAAAQQPTPPSGPSTSRAAESLAFKVLQETLISPEEGGSVYAAPYPSAVDQALARLTGASRSRSGSLSSSYGGGATSAQRRSRPEGAASHVRSKSRSQLYRRHGAGRMESELDEDDERGAESSPPSHGRIWSMHDLETVCRQNSSIPHVLAYLQVGLTDQDHVANGTAS</sequence>
<feature type="compositionally biased region" description="Basic residues" evidence="1">
    <location>
        <begin position="346"/>
        <end position="359"/>
    </location>
</feature>
<dbReference type="Pfam" id="PF01369">
    <property type="entry name" value="Sec7"/>
    <property type="match status" value="1"/>
</dbReference>
<evidence type="ECO:0000313" key="3">
    <source>
        <dbReference type="EMBL" id="OSC99335.1"/>
    </source>
</evidence>
<feature type="compositionally biased region" description="Low complexity" evidence="1">
    <location>
        <begin position="901"/>
        <end position="912"/>
    </location>
</feature>
<feature type="compositionally biased region" description="Pro residues" evidence="1">
    <location>
        <begin position="198"/>
        <end position="208"/>
    </location>
</feature>
<organism evidence="3 4">
    <name type="scientific">Trametes coccinea (strain BRFM310)</name>
    <name type="common">Pycnoporus coccineus</name>
    <dbReference type="NCBI Taxonomy" id="1353009"/>
    <lineage>
        <taxon>Eukaryota</taxon>
        <taxon>Fungi</taxon>
        <taxon>Dikarya</taxon>
        <taxon>Basidiomycota</taxon>
        <taxon>Agaricomycotina</taxon>
        <taxon>Agaricomycetes</taxon>
        <taxon>Polyporales</taxon>
        <taxon>Polyporaceae</taxon>
        <taxon>Trametes</taxon>
    </lineage>
</organism>
<dbReference type="SUPFAM" id="SSF48425">
    <property type="entry name" value="Sec7 domain"/>
    <property type="match status" value="1"/>
</dbReference>
<dbReference type="EMBL" id="KZ084128">
    <property type="protein sequence ID" value="OSC99335.1"/>
    <property type="molecule type" value="Genomic_DNA"/>
</dbReference>
<dbReference type="GO" id="GO:0005085">
    <property type="term" value="F:guanyl-nucleotide exchange factor activity"/>
    <property type="evidence" value="ECO:0007669"/>
    <property type="project" value="InterPro"/>
</dbReference>